<organism evidence="2 3">
    <name type="scientific">Mesobacillus campisalis</name>
    <dbReference type="NCBI Taxonomy" id="1408103"/>
    <lineage>
        <taxon>Bacteria</taxon>
        <taxon>Bacillati</taxon>
        <taxon>Bacillota</taxon>
        <taxon>Bacilli</taxon>
        <taxon>Bacillales</taxon>
        <taxon>Bacillaceae</taxon>
        <taxon>Mesobacillus</taxon>
    </lineage>
</organism>
<dbReference type="Proteomes" id="UP000034166">
    <property type="component" value="Unassembled WGS sequence"/>
</dbReference>
<comment type="caution">
    <text evidence="2">The sequence shown here is derived from an EMBL/GenBank/DDBJ whole genome shotgun (WGS) entry which is preliminary data.</text>
</comment>
<accession>A0A0M2SZW5</accession>
<protein>
    <submittedName>
        <fullName evidence="2">Uncharacterized protein</fullName>
    </submittedName>
</protein>
<dbReference type="AlphaFoldDB" id="A0A0M2SZW5"/>
<feature type="transmembrane region" description="Helical" evidence="1">
    <location>
        <begin position="33"/>
        <end position="58"/>
    </location>
</feature>
<dbReference type="EMBL" id="LAYY01000007">
    <property type="protein sequence ID" value="KKK38532.1"/>
    <property type="molecule type" value="Genomic_DNA"/>
</dbReference>
<keyword evidence="1" id="KW-0812">Transmembrane</keyword>
<evidence type="ECO:0000313" key="2">
    <source>
        <dbReference type="EMBL" id="KKK38532.1"/>
    </source>
</evidence>
<proteinExistence type="predicted"/>
<dbReference type="PATRIC" id="fig|1408103.3.peg.1798"/>
<dbReference type="RefSeq" id="WP_046523223.1">
    <property type="nucleotide sequence ID" value="NZ_LAYY01000007.1"/>
</dbReference>
<keyword evidence="1" id="KW-0472">Membrane</keyword>
<keyword evidence="1" id="KW-1133">Transmembrane helix</keyword>
<reference evidence="2 3" key="1">
    <citation type="submission" date="2015-04" db="EMBL/GenBank/DDBJ databases">
        <title>Taxonomic description and genome sequence of Bacillus campisalis sp. nov., a novel member of the genus Bacillus isolated from solar saltern.</title>
        <authorList>
            <person name="Mathan Kumar R."/>
            <person name="Kaur G."/>
            <person name="Kumar A."/>
            <person name="Singh N.K."/>
            <person name="Kaur N."/>
            <person name="Kumar N."/>
            <person name="Mayilraj S."/>
        </authorList>
    </citation>
    <scope>NUCLEOTIDE SEQUENCE [LARGE SCALE GENOMIC DNA]</scope>
    <source>
        <strain evidence="2 3">SA2-6</strain>
    </source>
</reference>
<dbReference type="OrthoDB" id="2941495at2"/>
<keyword evidence="3" id="KW-1185">Reference proteome</keyword>
<gene>
    <name evidence="2" type="ORF">WQ57_07975</name>
</gene>
<name>A0A0M2SZW5_9BACI</name>
<evidence type="ECO:0000256" key="1">
    <source>
        <dbReference type="SAM" id="Phobius"/>
    </source>
</evidence>
<evidence type="ECO:0000313" key="3">
    <source>
        <dbReference type="Proteomes" id="UP000034166"/>
    </source>
</evidence>
<sequence>MMGSGSVVVAVVLVFYIIHIMRAKPYTRKKRILIYGFALVAFSLSLMVTFQGNLGFIVHAMNKTIGGMVRLVVT</sequence>